<proteinExistence type="predicted"/>
<feature type="region of interest" description="Disordered" evidence="1">
    <location>
        <begin position="1"/>
        <end position="46"/>
    </location>
</feature>
<evidence type="ECO:0000313" key="2">
    <source>
        <dbReference type="EMBL" id="SHL78397.1"/>
    </source>
</evidence>
<dbReference type="AlphaFoldDB" id="A0A1M7DG94"/>
<reference evidence="2 3" key="1">
    <citation type="submission" date="2016-11" db="EMBL/GenBank/DDBJ databases">
        <authorList>
            <person name="Jaros S."/>
            <person name="Januszkiewicz K."/>
            <person name="Wedrychowicz H."/>
        </authorList>
    </citation>
    <scope>NUCLEOTIDE SEQUENCE [LARGE SCALE GENOMIC DNA]</scope>
    <source>
        <strain evidence="2 3">CGMCC 4.2025</strain>
    </source>
</reference>
<protein>
    <submittedName>
        <fullName evidence="2">Uncharacterized protein</fullName>
    </submittedName>
</protein>
<sequence length="46" mass="4878">MTRPLPSWGSAPDPGPRSPDGLGHAPLDAGQNQPVRRLRTGTEEDS</sequence>
<evidence type="ECO:0000313" key="3">
    <source>
        <dbReference type="Proteomes" id="UP000184111"/>
    </source>
</evidence>
<accession>A0A1M7DG94</accession>
<keyword evidence="3" id="KW-1185">Reference proteome</keyword>
<name>A0A1M7DG94_9ACTN</name>
<dbReference type="EMBL" id="FRBI01000006">
    <property type="protein sequence ID" value="SHL78397.1"/>
    <property type="molecule type" value="Genomic_DNA"/>
</dbReference>
<gene>
    <name evidence="2" type="ORF">SAMN05216499_10663</name>
</gene>
<organism evidence="2 3">
    <name type="scientific">Actinacidiphila paucisporea</name>
    <dbReference type="NCBI Taxonomy" id="310782"/>
    <lineage>
        <taxon>Bacteria</taxon>
        <taxon>Bacillati</taxon>
        <taxon>Actinomycetota</taxon>
        <taxon>Actinomycetes</taxon>
        <taxon>Kitasatosporales</taxon>
        <taxon>Streptomycetaceae</taxon>
        <taxon>Actinacidiphila</taxon>
    </lineage>
</organism>
<dbReference type="Proteomes" id="UP000184111">
    <property type="component" value="Unassembled WGS sequence"/>
</dbReference>
<evidence type="ECO:0000256" key="1">
    <source>
        <dbReference type="SAM" id="MobiDB-lite"/>
    </source>
</evidence>